<dbReference type="Gene3D" id="3.10.620.30">
    <property type="match status" value="1"/>
</dbReference>
<dbReference type="InterPro" id="IPR049468">
    <property type="entry name" value="Restrct_endonuc-II-like_dom"/>
</dbReference>
<dbReference type="EMBL" id="CP076023">
    <property type="protein sequence ID" value="QWC15824.1"/>
    <property type="molecule type" value="Genomic_DNA"/>
</dbReference>
<reference evidence="5 6" key="1">
    <citation type="submission" date="2021-05" db="EMBL/GenBank/DDBJ databases">
        <title>Novel species in genus Cellulomonas.</title>
        <authorList>
            <person name="Zhang G."/>
        </authorList>
    </citation>
    <scope>NUCLEOTIDE SEQUENCE [LARGE SCALE GENOMIC DNA]</scope>
    <source>
        <strain evidence="6">zg-ZUI157</strain>
    </source>
</reference>
<dbReference type="Pfam" id="PF11784">
    <property type="entry name" value="DUF3320"/>
    <property type="match status" value="1"/>
</dbReference>
<dbReference type="CDD" id="cd18808">
    <property type="entry name" value="SF1_C_Upf1"/>
    <property type="match status" value="1"/>
</dbReference>
<dbReference type="Pfam" id="PF13086">
    <property type="entry name" value="AAA_11"/>
    <property type="match status" value="1"/>
</dbReference>
<feature type="domain" description="DNA2/NAM7 helicase-like C-terminal" evidence="3">
    <location>
        <begin position="1365"/>
        <end position="1565"/>
    </location>
</feature>
<dbReference type="InterPro" id="IPR041677">
    <property type="entry name" value="DNA2/NAM7_AAA_11"/>
</dbReference>
<gene>
    <name evidence="5" type="ORF">KKR89_16420</name>
</gene>
<protein>
    <submittedName>
        <fullName evidence="5">DUF3320 domain-containing protein</fullName>
    </submittedName>
</protein>
<evidence type="ECO:0000259" key="2">
    <source>
        <dbReference type="Pfam" id="PF13086"/>
    </source>
</evidence>
<dbReference type="InterPro" id="IPR045055">
    <property type="entry name" value="DNA2/NAM7-like"/>
</dbReference>
<sequence>MNDEDHHGDVTTRITAPPVLSYAMAHSRIGVIDEITVTPVAADTRGASLEVDVVCATGSLGGPKVHLLDLAAGRPTTLRDVDLVLDPARMLAVDEQQPGRIRTVLRDAAGTVLGTGSADVQVLASHQWVARPPQLALEMLAAHVQPNAAAIAPLLVEASDLLRASTGRSALDGYQSEDPERVDAIAAAVYDAVRARDVRYAEPPASWGDVGQKVRTPAEVLEGRLGTCLDTTVTYAAALEQAGINATLWLLAGHAVVGYWRQETTLGVVATSDVADVVNLVDLGLIGLVETTALAGGVESKPFEVARRAGKNRLAGDLTQVVGVTDVRQARLAGIYPLPSRSVDADGQVVVHTYTAGAGPTIAAYRGTPSPRGDEDRREVPARVGRWKNSLLDLSLRNRLIHYTDRSGFRLEVPDQALARLEDQISANVAITLVASDVVAEVDAARGTRFGRDLPEDTREILLADKRAAYVDITSAAYTGKLRYLTYKAKTIVEETGSNNLFLAFGMLRWRFNDRDLRSPLVLVPVQLSTTSRGQTYRIRLDEAGVSTPNYCLLEKLRVAFGLEIPGLAEPGEDSSGIDLAAAFEAVRLAIAQAGLPFRVEETVDLAILQFAKFPLWRDLDRHWETLTRNPLVHHLVHTPLDAFTDPAPPPQDVDLDALGAAVPVPADSSQLEAVADAVAGRTFVLEGPPGTGKSQTITNLLARSLAEGRRVLFVAEKRAALDVVKKRLEAVGLAHLSLDLHDKGARPAAVRAQLRAALELHAAPDVDALRAGSETAAAARRRLAAYAARVHEQNGAGHSLYSARSFDLASDQAITPLDVPAALVATATPQQLAEIRDVLRDLPEHADLARPRPRHPWRFVDVRPGTAFDVPTAHAAAQRLDAAIGAAQDEGLDLARLGRLRSVDDATTWARLAVAPRYPLTMVDARHDPAWRPHLQRLRAAADALAAGTGAWRQVVGPDVMLRDVAAIHAAALAADVSGFFRRRGRRRAVLAQLADVLVVEPREVPLTTISTLTAELAATYAQVSELRALVQEATLPFAADGWNPGDPKAAAWMRDEVDRLVWLGEVLEADGSALADDLRTFYAGTASGDASGPLTELAESWSGFSAAVATDREALDRWCGDDGFLTAWWATRGERRLEWAASLERWVGLVQHVEPLRRHGMDVARRGILDGRVVPDDAVPAFDRGAARASLVERADATALGDFDVTAHNRTIERFTHATRAVRAELPQAIPEQVLAMRRFDVTSGAGQIGGLVRQLKRERGGMTVRALMEHYGELITQIMPCTLMSPESVARFFPARAGLFDVVVFDEASQIRVADAIGAMGRASSVVVVGDSKQMPPTQVAETNVRAEDDEDVAVETVVDEESILSECVQSRVPSRWLSWHYRSQDESLIAFSNRLYYEDRLSSFPAPLPSDTRQHPAGYGISLVRVDGKFERSGKGTALRTNPVEADAIVADVRARFAASPRRAPSLGIITFNAPQRDLIDNLLRDSGDDRIVAALDDADGLFVKNLENVQGDERDCILFSVAFSANDRGVVPLNFGPLSKPGGERRLNVAVTRARRQVVLYASFAPEALRAEESTQVGTKHLRAYLDLAAHGVEVGVGGGRRRSIVDHHRDDLAAELRRAGYAVRTDVGLSDFRVDVSIATADDPDRPLVAVLLDGPTWHARRTVADRDGLPVEVLQGLMRWPGVERVWLPEWVQQRQATLLRLMEAVERAREATRGVVVDSLPAGELEVPALRVEVDGDVLEGDGDEVEVVTGSVGVVTGSVGVVAAGEAHVGARASVLDRAPVRRHPAVRDHEEWAPGVLGKVSTLDRLPAERAAAEVRAAIVDAITVEGPVHPDRLAKIVAGAYGLGRVGEERKASIRRLVPPENRPADDDFYWPAGVEPRTWFEVRSAVDGESRPVDEVSLVEIANALRVAAEETGGASADELKRRALQMFGGKRVTEAIGKRLDAGLAVGLEWGRVRVRGVGVYVSGG</sequence>
<evidence type="ECO:0000259" key="4">
    <source>
        <dbReference type="Pfam" id="PF18741"/>
    </source>
</evidence>
<keyword evidence="6" id="KW-1185">Reference proteome</keyword>
<dbReference type="PANTHER" id="PTHR10887">
    <property type="entry name" value="DNA2/NAM7 HELICASE FAMILY"/>
    <property type="match status" value="1"/>
</dbReference>
<feature type="domain" description="Restriction endonuclease type II-like" evidence="4">
    <location>
        <begin position="1617"/>
        <end position="1712"/>
    </location>
</feature>
<dbReference type="InterPro" id="IPR027417">
    <property type="entry name" value="P-loop_NTPase"/>
</dbReference>
<dbReference type="PANTHER" id="PTHR10887:SF530">
    <property type="entry name" value="SUPERFAMILY I DNA HELICASES"/>
    <property type="match status" value="1"/>
</dbReference>
<proteinExistence type="predicted"/>
<feature type="domain" description="DUF3320" evidence="1">
    <location>
        <begin position="1815"/>
        <end position="1860"/>
    </location>
</feature>
<dbReference type="Gene3D" id="3.40.50.300">
    <property type="entry name" value="P-loop containing nucleotide triphosphate hydrolases"/>
    <property type="match status" value="3"/>
</dbReference>
<dbReference type="InterPro" id="IPR021754">
    <property type="entry name" value="DUF3320"/>
</dbReference>
<dbReference type="InterPro" id="IPR047187">
    <property type="entry name" value="SF1_C_Upf1"/>
</dbReference>
<feature type="domain" description="DNA2/NAM7 helicase helicase" evidence="2">
    <location>
        <begin position="668"/>
        <end position="752"/>
    </location>
</feature>
<dbReference type="Proteomes" id="UP000679335">
    <property type="component" value="Chromosome"/>
</dbReference>
<evidence type="ECO:0000313" key="5">
    <source>
        <dbReference type="EMBL" id="QWC15824.1"/>
    </source>
</evidence>
<dbReference type="Pfam" id="PF13087">
    <property type="entry name" value="AAA_12"/>
    <property type="match status" value="1"/>
</dbReference>
<evidence type="ECO:0000313" key="6">
    <source>
        <dbReference type="Proteomes" id="UP000679335"/>
    </source>
</evidence>
<dbReference type="InterPro" id="IPR025103">
    <property type="entry name" value="DUF4011"/>
</dbReference>
<accession>A0ABX8GI00</accession>
<organism evidence="5 6">
    <name type="scientific">Cellulomonas dongxiuzhuiae</name>
    <dbReference type="NCBI Taxonomy" id="2819979"/>
    <lineage>
        <taxon>Bacteria</taxon>
        <taxon>Bacillati</taxon>
        <taxon>Actinomycetota</taxon>
        <taxon>Actinomycetes</taxon>
        <taxon>Micrococcales</taxon>
        <taxon>Cellulomonadaceae</taxon>
        <taxon>Cellulomonas</taxon>
    </lineage>
</organism>
<dbReference type="RefSeq" id="WP_214765572.1">
    <property type="nucleotide sequence ID" value="NZ_CP076023.1"/>
</dbReference>
<dbReference type="SUPFAM" id="SSF52540">
    <property type="entry name" value="P-loop containing nucleoside triphosphate hydrolases"/>
    <property type="match status" value="1"/>
</dbReference>
<dbReference type="InterPro" id="IPR041679">
    <property type="entry name" value="DNA2/NAM7-like_C"/>
</dbReference>
<dbReference type="Pfam" id="PF13195">
    <property type="entry name" value="DUF4011"/>
    <property type="match status" value="1"/>
</dbReference>
<evidence type="ECO:0000259" key="1">
    <source>
        <dbReference type="Pfam" id="PF11784"/>
    </source>
</evidence>
<name>A0ABX8GI00_9CELL</name>
<dbReference type="Pfam" id="PF18741">
    <property type="entry name" value="MTES_1575"/>
    <property type="match status" value="1"/>
</dbReference>
<evidence type="ECO:0000259" key="3">
    <source>
        <dbReference type="Pfam" id="PF13087"/>
    </source>
</evidence>